<dbReference type="AlphaFoldDB" id="E9ED76"/>
<evidence type="ECO:0000256" key="10">
    <source>
        <dbReference type="SAM" id="SignalP"/>
    </source>
</evidence>
<dbReference type="eggNOG" id="ENOG502RYKG">
    <property type="taxonomic scope" value="Eukaryota"/>
</dbReference>
<sequence length="230" mass="24727">MLKSAVLASLAALALATPLSSEPVEFGCQLQAARRKTLPHLARRASAEIVVDTYVHIVAANNTADSGYASPKAIHDQMDALNEGFASTGVRFVLESLDHTINAAWSSGVEEEAMKKQLRGGRHRDLNLFFSKQPMGRFGVVGYCTFSQRAPGGSRPFNNDGCVVGVDTLPGGAFREYDTGKTTIHEVGHWFGLLHTFQDGCYGAGDYVDDAPAQGYPTWGCPVGKRGYLS</sequence>
<dbReference type="PANTHER" id="PTHR47466">
    <property type="match status" value="1"/>
</dbReference>
<dbReference type="GO" id="GO:0006508">
    <property type="term" value="P:proteolysis"/>
    <property type="evidence" value="ECO:0007669"/>
    <property type="project" value="UniProtKB-KW"/>
</dbReference>
<evidence type="ECO:0000256" key="5">
    <source>
        <dbReference type="ARBA" id="ARBA00022729"/>
    </source>
</evidence>
<dbReference type="Proteomes" id="UP000002499">
    <property type="component" value="Unassembled WGS sequence"/>
</dbReference>
<dbReference type="HOGENOM" id="CLU_048726_0_0_1"/>
<evidence type="ECO:0000256" key="9">
    <source>
        <dbReference type="ARBA" id="ARBA00023157"/>
    </source>
</evidence>
<evidence type="ECO:0000256" key="2">
    <source>
        <dbReference type="ARBA" id="ARBA00008721"/>
    </source>
</evidence>
<dbReference type="GO" id="GO:0008237">
    <property type="term" value="F:metallopeptidase activity"/>
    <property type="evidence" value="ECO:0007669"/>
    <property type="project" value="UniProtKB-KW"/>
</dbReference>
<keyword evidence="7" id="KW-0862">Zinc</keyword>
<keyword evidence="6" id="KW-0378">Hydrolase</keyword>
<dbReference type="InterPro" id="IPR008754">
    <property type="entry name" value="Peptidase_M43"/>
</dbReference>
<keyword evidence="5 10" id="KW-0732">Signal</keyword>
<evidence type="ECO:0000256" key="3">
    <source>
        <dbReference type="ARBA" id="ARBA00022670"/>
    </source>
</evidence>
<dbReference type="InterPro" id="IPR024079">
    <property type="entry name" value="MetalloPept_cat_dom_sf"/>
</dbReference>
<evidence type="ECO:0000256" key="4">
    <source>
        <dbReference type="ARBA" id="ARBA00022723"/>
    </source>
</evidence>
<dbReference type="GO" id="GO:0046872">
    <property type="term" value="F:metal ion binding"/>
    <property type="evidence" value="ECO:0007669"/>
    <property type="project" value="UniProtKB-KW"/>
</dbReference>
<dbReference type="InParanoid" id="E9ED76"/>
<reference evidence="12 13" key="1">
    <citation type="journal article" date="2011" name="PLoS Genet.">
        <title>Genome sequencing and comparative transcriptomics of the model entomopathogenic fungi Metarhizium anisopliae and M. acridum.</title>
        <authorList>
            <person name="Gao Q."/>
            <person name="Jin K."/>
            <person name="Ying S.H."/>
            <person name="Zhang Y."/>
            <person name="Xiao G."/>
            <person name="Shang Y."/>
            <person name="Duan Z."/>
            <person name="Hu X."/>
            <person name="Xie X.Q."/>
            <person name="Zhou G."/>
            <person name="Peng G."/>
            <person name="Luo Z."/>
            <person name="Huang W."/>
            <person name="Wang B."/>
            <person name="Fang W."/>
            <person name="Wang S."/>
            <person name="Zhong Y."/>
            <person name="Ma L.J."/>
            <person name="St Leger R.J."/>
            <person name="Zhao G.P."/>
            <person name="Pei Y."/>
            <person name="Feng M.G."/>
            <person name="Xia Y."/>
            <person name="Wang C."/>
        </authorList>
    </citation>
    <scope>NUCLEOTIDE SEQUENCE [LARGE SCALE GENOMIC DNA]</scope>
    <source>
        <strain evidence="12 13">CQMa 102</strain>
    </source>
</reference>
<evidence type="ECO:0000259" key="11">
    <source>
        <dbReference type="Pfam" id="PF05572"/>
    </source>
</evidence>
<dbReference type="Gene3D" id="3.40.390.10">
    <property type="entry name" value="Collagenase (Catalytic Domain)"/>
    <property type="match status" value="1"/>
</dbReference>
<dbReference type="Pfam" id="PF05572">
    <property type="entry name" value="Peptidase_M43"/>
    <property type="match status" value="1"/>
</dbReference>
<keyword evidence="13" id="KW-1185">Reference proteome</keyword>
<dbReference type="SUPFAM" id="SSF55486">
    <property type="entry name" value="Metalloproteases ('zincins'), catalytic domain"/>
    <property type="match status" value="1"/>
</dbReference>
<organism evidence="13">
    <name type="scientific">Metarhizium acridum (strain CQMa 102)</name>
    <dbReference type="NCBI Taxonomy" id="655827"/>
    <lineage>
        <taxon>Eukaryota</taxon>
        <taxon>Fungi</taxon>
        <taxon>Dikarya</taxon>
        <taxon>Ascomycota</taxon>
        <taxon>Pezizomycotina</taxon>
        <taxon>Sordariomycetes</taxon>
        <taxon>Hypocreomycetidae</taxon>
        <taxon>Hypocreales</taxon>
        <taxon>Clavicipitaceae</taxon>
        <taxon>Metarhizium</taxon>
    </lineage>
</organism>
<protein>
    <submittedName>
        <fullName evidence="12">Metalloprotease MEP1</fullName>
    </submittedName>
</protein>
<evidence type="ECO:0000256" key="7">
    <source>
        <dbReference type="ARBA" id="ARBA00022833"/>
    </source>
</evidence>
<comment type="similarity">
    <text evidence="2">Belongs to the peptidase M43B family.</text>
</comment>
<dbReference type="OMA" id="HDECANI"/>
<evidence type="ECO:0000256" key="1">
    <source>
        <dbReference type="ARBA" id="ARBA00003174"/>
    </source>
</evidence>
<gene>
    <name evidence="12" type="ORF">MAC_07824</name>
</gene>
<evidence type="ECO:0000256" key="6">
    <source>
        <dbReference type="ARBA" id="ARBA00022801"/>
    </source>
</evidence>
<keyword evidence="9" id="KW-1015">Disulfide bond</keyword>
<keyword evidence="4" id="KW-0479">Metal-binding</keyword>
<dbReference type="EMBL" id="GL698555">
    <property type="protein sequence ID" value="EFY86159.1"/>
    <property type="molecule type" value="Genomic_DNA"/>
</dbReference>
<comment type="function">
    <text evidence="1">Secreted metalloproteinase that allows assimilation of proteinaceous substrates.</text>
</comment>
<dbReference type="PANTHER" id="PTHR47466:SF1">
    <property type="entry name" value="METALLOPROTEASE MEP1 (AFU_ORTHOLOGUE AFUA_1G07730)-RELATED"/>
    <property type="match status" value="1"/>
</dbReference>
<proteinExistence type="inferred from homology"/>
<dbReference type="OrthoDB" id="536211at2759"/>
<keyword evidence="3 12" id="KW-0645">Protease</keyword>
<accession>E9ED76</accession>
<keyword evidence="8 12" id="KW-0482">Metalloprotease</keyword>
<dbReference type="STRING" id="655827.E9ED76"/>
<evidence type="ECO:0000313" key="12">
    <source>
        <dbReference type="EMBL" id="EFY86159.1"/>
    </source>
</evidence>
<feature type="domain" description="Peptidase M43 pregnancy-associated plasma-A" evidence="11">
    <location>
        <begin position="181"/>
        <end position="214"/>
    </location>
</feature>
<evidence type="ECO:0000313" key="13">
    <source>
        <dbReference type="Proteomes" id="UP000002499"/>
    </source>
</evidence>
<evidence type="ECO:0000256" key="8">
    <source>
        <dbReference type="ARBA" id="ARBA00023049"/>
    </source>
</evidence>
<name>E9ED76_METAQ</name>
<feature type="signal peptide" evidence="10">
    <location>
        <begin position="1"/>
        <end position="16"/>
    </location>
</feature>
<feature type="chain" id="PRO_5003238754" evidence="10">
    <location>
        <begin position="17"/>
        <end position="230"/>
    </location>
</feature>